<reference evidence="7" key="1">
    <citation type="journal article" date="2012" name="Science">
        <title>The Paleozoic origin of enzymatic lignin decomposition reconstructed from 31 fungal genomes.</title>
        <authorList>
            <person name="Floudas D."/>
            <person name="Binder M."/>
            <person name="Riley R."/>
            <person name="Barry K."/>
            <person name="Blanchette R.A."/>
            <person name="Henrissat B."/>
            <person name="Martinez A.T."/>
            <person name="Otillar R."/>
            <person name="Spatafora J.W."/>
            <person name="Yadav J.S."/>
            <person name="Aerts A."/>
            <person name="Benoit I."/>
            <person name="Boyd A."/>
            <person name="Carlson A."/>
            <person name="Copeland A."/>
            <person name="Coutinho P.M."/>
            <person name="de Vries R.P."/>
            <person name="Ferreira P."/>
            <person name="Findley K."/>
            <person name="Foster B."/>
            <person name="Gaskell J."/>
            <person name="Glotzer D."/>
            <person name="Gorecki P."/>
            <person name="Heitman J."/>
            <person name="Hesse C."/>
            <person name="Hori C."/>
            <person name="Igarashi K."/>
            <person name="Jurgens J.A."/>
            <person name="Kallen N."/>
            <person name="Kersten P."/>
            <person name="Kohler A."/>
            <person name="Kuees U."/>
            <person name="Kumar T.K.A."/>
            <person name="Kuo A."/>
            <person name="LaButti K."/>
            <person name="Larrondo L.F."/>
            <person name="Lindquist E."/>
            <person name="Ling A."/>
            <person name="Lombard V."/>
            <person name="Lucas S."/>
            <person name="Lundell T."/>
            <person name="Martin R."/>
            <person name="McLaughlin D.J."/>
            <person name="Morgenstern I."/>
            <person name="Morin E."/>
            <person name="Murat C."/>
            <person name="Nagy L.G."/>
            <person name="Nolan M."/>
            <person name="Ohm R.A."/>
            <person name="Patyshakuliyeva A."/>
            <person name="Rokas A."/>
            <person name="Ruiz-Duenas F.J."/>
            <person name="Sabat G."/>
            <person name="Salamov A."/>
            <person name="Samejima M."/>
            <person name="Schmutz J."/>
            <person name="Slot J.C."/>
            <person name="St John F."/>
            <person name="Stenlid J."/>
            <person name="Sun H."/>
            <person name="Sun S."/>
            <person name="Syed K."/>
            <person name="Tsang A."/>
            <person name="Wiebenga A."/>
            <person name="Young D."/>
            <person name="Pisabarro A."/>
            <person name="Eastwood D.C."/>
            <person name="Martin F."/>
            <person name="Cullen D."/>
            <person name="Grigoriev I.V."/>
            <person name="Hibbett D.S."/>
        </authorList>
    </citation>
    <scope>NUCLEOTIDE SEQUENCE [LARGE SCALE GENOMIC DNA]</scope>
    <source>
        <strain evidence="7">TFB10046</strain>
    </source>
</reference>
<name>J0WU23_AURST</name>
<dbReference type="PANTHER" id="PTHR44329">
    <property type="entry name" value="SERINE/THREONINE-PROTEIN KINASE TNNI3K-RELATED"/>
    <property type="match status" value="1"/>
</dbReference>
<keyword evidence="3 6" id="KW-0418">Kinase</keyword>
<accession>J0WU23</accession>
<dbReference type="EMBL" id="JH687847">
    <property type="protein sequence ID" value="EJD37110.1"/>
    <property type="molecule type" value="Genomic_DNA"/>
</dbReference>
<evidence type="ECO:0000259" key="5">
    <source>
        <dbReference type="PROSITE" id="PS50011"/>
    </source>
</evidence>
<dbReference type="GO" id="GO:0005524">
    <property type="term" value="F:ATP binding"/>
    <property type="evidence" value="ECO:0007669"/>
    <property type="project" value="UniProtKB-KW"/>
</dbReference>
<dbReference type="KEGG" id="adl:AURDEDRAFT_73597"/>
<evidence type="ECO:0000256" key="1">
    <source>
        <dbReference type="ARBA" id="ARBA00022679"/>
    </source>
</evidence>
<proteinExistence type="predicted"/>
<dbReference type="InParanoid" id="J0WU23"/>
<evidence type="ECO:0000256" key="2">
    <source>
        <dbReference type="ARBA" id="ARBA00022741"/>
    </source>
</evidence>
<organism evidence="6 7">
    <name type="scientific">Auricularia subglabra (strain TFB-10046 / SS5)</name>
    <name type="common">White-rot fungus</name>
    <name type="synonym">Auricularia delicata (strain TFB10046)</name>
    <dbReference type="NCBI Taxonomy" id="717982"/>
    <lineage>
        <taxon>Eukaryota</taxon>
        <taxon>Fungi</taxon>
        <taxon>Dikarya</taxon>
        <taxon>Basidiomycota</taxon>
        <taxon>Agaricomycotina</taxon>
        <taxon>Agaricomycetes</taxon>
        <taxon>Auriculariales</taxon>
        <taxon>Auriculariaceae</taxon>
        <taxon>Auricularia</taxon>
    </lineage>
</organism>
<dbReference type="PANTHER" id="PTHR44329:SF288">
    <property type="entry name" value="MITOGEN-ACTIVATED PROTEIN KINASE KINASE KINASE 20"/>
    <property type="match status" value="1"/>
</dbReference>
<dbReference type="SUPFAM" id="SSF56112">
    <property type="entry name" value="Protein kinase-like (PK-like)"/>
    <property type="match status" value="1"/>
</dbReference>
<evidence type="ECO:0000313" key="7">
    <source>
        <dbReference type="Proteomes" id="UP000006514"/>
    </source>
</evidence>
<feature type="non-terminal residue" evidence="6">
    <location>
        <position position="1"/>
    </location>
</feature>
<dbReference type="AlphaFoldDB" id="J0WU23"/>
<dbReference type="GO" id="GO:0004674">
    <property type="term" value="F:protein serine/threonine kinase activity"/>
    <property type="evidence" value="ECO:0007669"/>
    <property type="project" value="TreeGrafter"/>
</dbReference>
<feature type="domain" description="Protein kinase" evidence="5">
    <location>
        <begin position="1"/>
        <end position="162"/>
    </location>
</feature>
<dbReference type="Gene3D" id="1.10.510.10">
    <property type="entry name" value="Transferase(Phosphotransferase) domain 1"/>
    <property type="match status" value="1"/>
</dbReference>
<dbReference type="eggNOG" id="KOG0192">
    <property type="taxonomic scope" value="Eukaryota"/>
</dbReference>
<gene>
    <name evidence="6" type="ORF">AURDEDRAFT_73597</name>
</gene>
<protein>
    <submittedName>
        <fullName evidence="6">Kinase-like protein</fullName>
    </submittedName>
</protein>
<keyword evidence="7" id="KW-1185">Reference proteome</keyword>
<evidence type="ECO:0000256" key="4">
    <source>
        <dbReference type="ARBA" id="ARBA00022840"/>
    </source>
</evidence>
<keyword evidence="1" id="KW-0808">Transferase</keyword>
<evidence type="ECO:0000313" key="6">
    <source>
        <dbReference type="EMBL" id="EJD37110.1"/>
    </source>
</evidence>
<dbReference type="InterPro" id="IPR051681">
    <property type="entry name" value="Ser/Thr_Kinases-Pseudokinases"/>
</dbReference>
<keyword evidence="2" id="KW-0547">Nucleotide-binding</keyword>
<evidence type="ECO:0000256" key="3">
    <source>
        <dbReference type="ARBA" id="ARBA00022777"/>
    </source>
</evidence>
<dbReference type="OrthoDB" id="4062651at2759"/>
<dbReference type="InterPro" id="IPR001245">
    <property type="entry name" value="Ser-Thr/Tyr_kinase_cat_dom"/>
</dbReference>
<dbReference type="Pfam" id="PF07714">
    <property type="entry name" value="PK_Tyr_Ser-Thr"/>
    <property type="match status" value="1"/>
</dbReference>
<sequence>QVSDALAYLHGRAPPVLHGRVQAVRILSPQRHVWMTEDGTAYLCNFDFQPQLHPDRGFDSSDIASVSKAQNWAAPEQGPSSTRRDVFSFAMFLYQLYAGHPPFPEKDLVEVYHAYLRDLRPARPDHPQLTDGVWELIRRCWRSAPYRRPSMKAVLHRLRELVSEQVQEDSSVPLPGSIT</sequence>
<dbReference type="InterPro" id="IPR011009">
    <property type="entry name" value="Kinase-like_dom_sf"/>
</dbReference>
<dbReference type="Proteomes" id="UP000006514">
    <property type="component" value="Unassembled WGS sequence"/>
</dbReference>
<dbReference type="InterPro" id="IPR000719">
    <property type="entry name" value="Prot_kinase_dom"/>
</dbReference>
<dbReference type="PROSITE" id="PS50011">
    <property type="entry name" value="PROTEIN_KINASE_DOM"/>
    <property type="match status" value="1"/>
</dbReference>
<keyword evidence="4" id="KW-0067">ATP-binding</keyword>